<accession>A0A212K4P6</accession>
<dbReference type="Gene3D" id="3.40.50.1820">
    <property type="entry name" value="alpha/beta hydrolase"/>
    <property type="match status" value="1"/>
</dbReference>
<dbReference type="SUPFAM" id="SSF53474">
    <property type="entry name" value="alpha/beta-Hydrolases"/>
    <property type="match status" value="1"/>
</dbReference>
<dbReference type="PANTHER" id="PTHR46623:SF6">
    <property type="entry name" value="ALPHA_BETA-HYDROLASES SUPERFAMILY PROTEIN"/>
    <property type="match status" value="1"/>
</dbReference>
<name>A0A212K4P6_9BACT</name>
<organism evidence="2">
    <name type="scientific">uncultured Desulfovibrio sp</name>
    <dbReference type="NCBI Taxonomy" id="167968"/>
    <lineage>
        <taxon>Bacteria</taxon>
        <taxon>Pseudomonadati</taxon>
        <taxon>Thermodesulfobacteriota</taxon>
        <taxon>Desulfovibrionia</taxon>
        <taxon>Desulfovibrionales</taxon>
        <taxon>Desulfovibrionaceae</taxon>
        <taxon>Desulfovibrio</taxon>
        <taxon>environmental samples</taxon>
    </lineage>
</organism>
<dbReference type="AlphaFoldDB" id="A0A212K4P6"/>
<dbReference type="Pfam" id="PF01738">
    <property type="entry name" value="DLH"/>
    <property type="match status" value="1"/>
</dbReference>
<dbReference type="RefSeq" id="WP_215648796.1">
    <property type="nucleotide sequence ID" value="NZ_CABUEN010000010.1"/>
</dbReference>
<dbReference type="GO" id="GO:0016787">
    <property type="term" value="F:hydrolase activity"/>
    <property type="evidence" value="ECO:0007669"/>
    <property type="project" value="UniProtKB-KW"/>
</dbReference>
<feature type="domain" description="Dienelactone hydrolase" evidence="1">
    <location>
        <begin position="12"/>
        <end position="197"/>
    </location>
</feature>
<dbReference type="InterPro" id="IPR051049">
    <property type="entry name" value="Dienelactone_hydrolase-like"/>
</dbReference>
<evidence type="ECO:0000259" key="1">
    <source>
        <dbReference type="Pfam" id="PF01738"/>
    </source>
</evidence>
<keyword evidence="2" id="KW-0378">Hydrolase</keyword>
<protein>
    <submittedName>
        <fullName evidence="2">Putative hydrolase</fullName>
    </submittedName>
</protein>
<evidence type="ECO:0000313" key="2">
    <source>
        <dbReference type="EMBL" id="SBW06694.1"/>
    </source>
</evidence>
<gene>
    <name evidence="2" type="ORF">KM92DES2_12224</name>
</gene>
<dbReference type="PANTHER" id="PTHR46623">
    <property type="entry name" value="CARBOXYMETHYLENEBUTENOLIDASE-RELATED"/>
    <property type="match status" value="1"/>
</dbReference>
<reference evidence="2" key="1">
    <citation type="submission" date="2016-04" db="EMBL/GenBank/DDBJ databases">
        <authorList>
            <person name="Evans L.H."/>
            <person name="Alamgir A."/>
            <person name="Owens N."/>
            <person name="Weber N.D."/>
            <person name="Virtaneva K."/>
            <person name="Barbian K."/>
            <person name="Babar A."/>
            <person name="Rosenke K."/>
        </authorList>
    </citation>
    <scope>NUCLEOTIDE SEQUENCE</scope>
    <source>
        <strain evidence="2">92-2</strain>
    </source>
</reference>
<dbReference type="EMBL" id="FLUP01000001">
    <property type="protein sequence ID" value="SBW06694.1"/>
    <property type="molecule type" value="Genomic_DNA"/>
</dbReference>
<sequence length="212" mass="23506">MPEGLRLTKNSDAAIIVLHEIYGINPFMHAVCQKYHSLGYDAYCPNLLGRSEYFPYDRQDIAYAHFIKHGGFDRNSLVTDLCESIRREYKQIFLLGFSVGATLAWISSASGIFDGAVCHYGSRIRDHLQLTPSCPVLLLFAGQEASFSPESILPSLSAIPNVRGEIFNARHGFCDPFSPNYNAPAAMKAEKLAQNFLLEKSGTTKEAAAKHE</sequence>
<dbReference type="InterPro" id="IPR029058">
    <property type="entry name" value="AB_hydrolase_fold"/>
</dbReference>
<dbReference type="InterPro" id="IPR002925">
    <property type="entry name" value="Dienelactn_hydro"/>
</dbReference>
<proteinExistence type="predicted"/>